<comment type="caution">
    <text evidence="6">The sequence shown here is derived from an EMBL/GenBank/DDBJ whole genome shotgun (WGS) entry which is preliminary data.</text>
</comment>
<dbReference type="PANTHER" id="PTHR13878">
    <property type="entry name" value="GULONOLACTONE OXIDASE"/>
    <property type="match status" value="1"/>
</dbReference>
<comment type="similarity">
    <text evidence="1">Belongs to the oxygen-dependent FAD-linked oxidoreductase family.</text>
</comment>
<evidence type="ECO:0000256" key="1">
    <source>
        <dbReference type="ARBA" id="ARBA00005466"/>
    </source>
</evidence>
<proteinExistence type="inferred from homology"/>
<dbReference type="InterPro" id="IPR006094">
    <property type="entry name" value="Oxid_FAD_bind_N"/>
</dbReference>
<dbReference type="GO" id="GO:0071949">
    <property type="term" value="F:FAD binding"/>
    <property type="evidence" value="ECO:0007669"/>
    <property type="project" value="InterPro"/>
</dbReference>
<dbReference type="InterPro" id="IPR036318">
    <property type="entry name" value="FAD-bd_PCMH-like_sf"/>
</dbReference>
<dbReference type="InterPro" id="IPR016169">
    <property type="entry name" value="FAD-bd_PCMH_sub2"/>
</dbReference>
<evidence type="ECO:0000313" key="6">
    <source>
        <dbReference type="EMBL" id="ORY70472.1"/>
    </source>
</evidence>
<dbReference type="GeneID" id="63773395"/>
<dbReference type="PROSITE" id="PS51387">
    <property type="entry name" value="FAD_PCMH"/>
    <property type="match status" value="1"/>
</dbReference>
<reference evidence="6 7" key="1">
    <citation type="submission" date="2016-07" db="EMBL/GenBank/DDBJ databases">
        <title>Pervasive Adenine N6-methylation of Active Genes in Fungi.</title>
        <authorList>
            <consortium name="DOE Joint Genome Institute"/>
            <person name="Mondo S.J."/>
            <person name="Dannebaum R.O."/>
            <person name="Kuo R.C."/>
            <person name="Labutti K."/>
            <person name="Haridas S."/>
            <person name="Kuo A."/>
            <person name="Salamov A."/>
            <person name="Ahrendt S.R."/>
            <person name="Lipzen A."/>
            <person name="Sullivan W."/>
            <person name="Andreopoulos W.B."/>
            <person name="Clum A."/>
            <person name="Lindquist E."/>
            <person name="Daum C."/>
            <person name="Ramamoorthy G.K."/>
            <person name="Gryganskyi A."/>
            <person name="Culley D."/>
            <person name="Magnuson J.K."/>
            <person name="James T.Y."/>
            <person name="O'Malley M.A."/>
            <person name="Stajich J.E."/>
            <person name="Spatafora J.W."/>
            <person name="Visel A."/>
            <person name="Grigoriev I.V."/>
        </authorList>
    </citation>
    <scope>NUCLEOTIDE SEQUENCE [LARGE SCALE GENOMIC DNA]</scope>
    <source>
        <strain evidence="6 7">CBS 129021</strain>
    </source>
</reference>
<dbReference type="SUPFAM" id="SSF56176">
    <property type="entry name" value="FAD-binding/transporter-associated domain-like"/>
    <property type="match status" value="1"/>
</dbReference>
<keyword evidence="7" id="KW-1185">Reference proteome</keyword>
<feature type="signal peptide" evidence="4">
    <location>
        <begin position="1"/>
        <end position="17"/>
    </location>
</feature>
<dbReference type="InterPro" id="IPR016166">
    <property type="entry name" value="FAD-bd_PCMH"/>
</dbReference>
<dbReference type="Pfam" id="PF08031">
    <property type="entry name" value="BBE"/>
    <property type="match status" value="1"/>
</dbReference>
<dbReference type="AlphaFoldDB" id="A0A1Y2EFX1"/>
<dbReference type="InParanoid" id="A0A1Y2EFX1"/>
<dbReference type="OrthoDB" id="9983560at2759"/>
<organism evidence="6 7">
    <name type="scientific">Pseudomassariella vexata</name>
    <dbReference type="NCBI Taxonomy" id="1141098"/>
    <lineage>
        <taxon>Eukaryota</taxon>
        <taxon>Fungi</taxon>
        <taxon>Dikarya</taxon>
        <taxon>Ascomycota</taxon>
        <taxon>Pezizomycotina</taxon>
        <taxon>Sordariomycetes</taxon>
        <taxon>Xylariomycetidae</taxon>
        <taxon>Amphisphaeriales</taxon>
        <taxon>Pseudomassariaceae</taxon>
        <taxon>Pseudomassariella</taxon>
    </lineage>
</organism>
<dbReference type="InterPro" id="IPR012951">
    <property type="entry name" value="BBE"/>
</dbReference>
<feature type="domain" description="FAD-binding PCMH-type" evidence="5">
    <location>
        <begin position="146"/>
        <end position="325"/>
    </location>
</feature>
<sequence>MMVRILLISVGFILSRALEVACGPIDTTELTNIDVAGFPPIVFAEPYVAGVDDRPGCREVPGSDKWPSEQVWDAFNETLGGVLLKPPPAGAFCYEGPYYSADLCAFLQFNATFTSFWLDDPVDVLTRWPTGSTCLPTLNPQGNCTQGGLPTYVVNATSVKHVQAAVNFARNQNIRLVIKNTGHDFGGRSTGASSLSIWTHYLKGLEFIPKYSIANYTGPAIHYGAGIQSWELNNAMVQYNVTLLAPAVNTVGAGGGWLAAGGHTTVTSTFGLGSDQVLSLQVVTANGRLVTVDQTRNEDLFFALRGGGGATYGVVVSVIAKAHPRVNTTGTSLNLSYDPLIPPTNATSNSTFQSNYYVKDVETFWAAANAYYTFARNITKAGGLGFTYIYPLPNNSLSLIATNTLVNKSPDEFFTFMQPLYDDLHAAGVNVPNTKPLFSSPYGTTSNGGGSSPNNRRYSSRLIPSTHWDDAKLFSQVMSAIRTSVTDGYIFHGTIHAPTYSAAGYPGEESAVNPAWRNASMHAMLFYKDFIGVQTAAEAAASQVDMNAHIELLRELTPGSGAYMNEADPAEPDWQGSFFGYNYPRLLDIKLSRDPWGVFWAPTTVGSDRWVLKTKDGFPFSEDGRLCRA</sequence>
<name>A0A1Y2EFX1_9PEZI</name>
<keyword evidence="4" id="KW-0732">Signal</keyword>
<dbReference type="STRING" id="1141098.A0A1Y2EFX1"/>
<dbReference type="InterPro" id="IPR050432">
    <property type="entry name" value="FAD-linked_Oxidoreductases_BP"/>
</dbReference>
<dbReference type="PANTHER" id="PTHR13878:SF91">
    <property type="entry name" value="FAD BINDING DOMAIN PROTEIN (AFU_ORTHOLOGUE AFUA_6G12070)-RELATED"/>
    <property type="match status" value="1"/>
</dbReference>
<feature type="region of interest" description="Disordered" evidence="3">
    <location>
        <begin position="440"/>
        <end position="459"/>
    </location>
</feature>
<evidence type="ECO:0000256" key="3">
    <source>
        <dbReference type="SAM" id="MobiDB-lite"/>
    </source>
</evidence>
<evidence type="ECO:0000259" key="5">
    <source>
        <dbReference type="PROSITE" id="PS51387"/>
    </source>
</evidence>
<dbReference type="Pfam" id="PF01565">
    <property type="entry name" value="FAD_binding_4"/>
    <property type="match status" value="1"/>
</dbReference>
<evidence type="ECO:0000256" key="4">
    <source>
        <dbReference type="SAM" id="SignalP"/>
    </source>
</evidence>
<accession>A0A1Y2EFX1</accession>
<gene>
    <name evidence="6" type="ORF">BCR38DRAFT_362324</name>
</gene>
<keyword evidence="2" id="KW-0560">Oxidoreductase</keyword>
<dbReference type="Proteomes" id="UP000193689">
    <property type="component" value="Unassembled WGS sequence"/>
</dbReference>
<evidence type="ECO:0000256" key="2">
    <source>
        <dbReference type="ARBA" id="ARBA00023002"/>
    </source>
</evidence>
<evidence type="ECO:0000313" key="7">
    <source>
        <dbReference type="Proteomes" id="UP000193689"/>
    </source>
</evidence>
<protein>
    <recommendedName>
        <fullName evidence="5">FAD-binding PCMH-type domain-containing protein</fullName>
    </recommendedName>
</protein>
<dbReference type="EMBL" id="MCFJ01000002">
    <property type="protein sequence ID" value="ORY70472.1"/>
    <property type="molecule type" value="Genomic_DNA"/>
</dbReference>
<dbReference type="Gene3D" id="3.30.465.10">
    <property type="match status" value="2"/>
</dbReference>
<dbReference type="GO" id="GO:0016491">
    <property type="term" value="F:oxidoreductase activity"/>
    <property type="evidence" value="ECO:0007669"/>
    <property type="project" value="UniProtKB-KW"/>
</dbReference>
<feature type="chain" id="PRO_5010999214" description="FAD-binding PCMH-type domain-containing protein" evidence="4">
    <location>
        <begin position="18"/>
        <end position="629"/>
    </location>
</feature>
<dbReference type="RefSeq" id="XP_040720422.1">
    <property type="nucleotide sequence ID" value="XM_040857183.1"/>
</dbReference>